<keyword evidence="5 7" id="KW-0949">S-adenosyl-L-methionine</keyword>
<dbReference type="EMBL" id="BAABDI010000030">
    <property type="protein sequence ID" value="GAA3986671.1"/>
    <property type="molecule type" value="Genomic_DNA"/>
</dbReference>
<comment type="catalytic activity">
    <reaction evidence="1 7">
        <text>guanosine(46) in tRNA + S-adenosyl-L-methionine = N(7)-methylguanosine(46) in tRNA + S-adenosyl-L-homocysteine</text>
        <dbReference type="Rhea" id="RHEA:42708"/>
        <dbReference type="Rhea" id="RHEA-COMP:10188"/>
        <dbReference type="Rhea" id="RHEA-COMP:10189"/>
        <dbReference type="ChEBI" id="CHEBI:57856"/>
        <dbReference type="ChEBI" id="CHEBI:59789"/>
        <dbReference type="ChEBI" id="CHEBI:74269"/>
        <dbReference type="ChEBI" id="CHEBI:74480"/>
        <dbReference type="EC" id="2.1.1.33"/>
    </reaction>
</comment>
<evidence type="ECO:0000256" key="7">
    <source>
        <dbReference type="HAMAP-Rule" id="MF_01057"/>
    </source>
</evidence>
<feature type="binding site" evidence="7">
    <location>
        <begin position="218"/>
        <end position="221"/>
    </location>
    <ligand>
        <name>substrate</name>
    </ligand>
</feature>
<dbReference type="HAMAP" id="MF_01057">
    <property type="entry name" value="tRNA_methyltr_TrmB"/>
    <property type="match status" value="1"/>
</dbReference>
<name>A0ABP7QT61_9BACT</name>
<organism evidence="8 9">
    <name type="scientific">Hymenobacter antarcticus</name>
    <dbReference type="NCBI Taxonomy" id="486270"/>
    <lineage>
        <taxon>Bacteria</taxon>
        <taxon>Pseudomonadati</taxon>
        <taxon>Bacteroidota</taxon>
        <taxon>Cytophagia</taxon>
        <taxon>Cytophagales</taxon>
        <taxon>Hymenobacteraceae</taxon>
        <taxon>Hymenobacter</taxon>
    </lineage>
</organism>
<keyword evidence="3 7" id="KW-0489">Methyltransferase</keyword>
<proteinExistence type="inferred from homology"/>
<protein>
    <recommendedName>
        <fullName evidence="7">tRNA (guanine-N(7)-)-methyltransferase</fullName>
        <ecNumber evidence="7">2.1.1.33</ecNumber>
    </recommendedName>
    <alternativeName>
        <fullName evidence="7">tRNA (guanine(46)-N(7))-methyltransferase</fullName>
    </alternativeName>
    <alternativeName>
        <fullName evidence="7">tRNA(m7G46)-methyltransferase</fullName>
    </alternativeName>
</protein>
<dbReference type="PANTHER" id="PTHR23417">
    <property type="entry name" value="3-DEOXY-D-MANNO-OCTULOSONIC-ACID TRANSFERASE/TRNA GUANINE-N 7 - -METHYLTRANSFERASE"/>
    <property type="match status" value="1"/>
</dbReference>
<evidence type="ECO:0000256" key="1">
    <source>
        <dbReference type="ARBA" id="ARBA00000142"/>
    </source>
</evidence>
<dbReference type="InterPro" id="IPR029063">
    <property type="entry name" value="SAM-dependent_MTases_sf"/>
</dbReference>
<dbReference type="PANTHER" id="PTHR23417:SF14">
    <property type="entry name" value="PENTACOTRIPEPTIDE-REPEAT REGION OF PRORP DOMAIN-CONTAINING PROTEIN"/>
    <property type="match status" value="1"/>
</dbReference>
<dbReference type="PROSITE" id="PS51625">
    <property type="entry name" value="SAM_MT_TRMB"/>
    <property type="match status" value="1"/>
</dbReference>
<evidence type="ECO:0000256" key="5">
    <source>
        <dbReference type="ARBA" id="ARBA00022691"/>
    </source>
</evidence>
<dbReference type="InterPro" id="IPR055361">
    <property type="entry name" value="tRNA_methyltr_TrmB_bact"/>
</dbReference>
<comment type="function">
    <text evidence="2 7">Catalyzes the formation of N(7)-methylguanine at position 46 (m7G46) in tRNA.</text>
</comment>
<dbReference type="Pfam" id="PF02390">
    <property type="entry name" value="Methyltransf_4"/>
    <property type="match status" value="1"/>
</dbReference>
<accession>A0ABP7QT61</accession>
<feature type="binding site" evidence="7">
    <location>
        <position position="175"/>
    </location>
    <ligand>
        <name>substrate</name>
    </ligand>
</feature>
<feature type="binding site" evidence="7">
    <location>
        <position position="65"/>
    </location>
    <ligand>
        <name>S-adenosyl-L-methionine</name>
        <dbReference type="ChEBI" id="CHEBI:59789"/>
    </ligand>
</feature>
<dbReference type="SUPFAM" id="SSF53335">
    <property type="entry name" value="S-adenosyl-L-methionine-dependent methyltransferases"/>
    <property type="match status" value="1"/>
</dbReference>
<gene>
    <name evidence="7 8" type="primary">trmB</name>
    <name evidence="8" type="ORF">GCM10022407_34310</name>
</gene>
<dbReference type="Gene3D" id="3.40.50.150">
    <property type="entry name" value="Vaccinia Virus protein VP39"/>
    <property type="match status" value="1"/>
</dbReference>
<comment type="caution">
    <text evidence="7">Lacks conserved residue(s) required for the propagation of feature annotation.</text>
</comment>
<sequence length="239" mass="27338">MRADLCRALLFPIFILTDLPRVKLQRFTDNAIRPDIIEPGKPEYEQLGGRWRTDFFQEPHPLTLEVGCGKGEYTVGLAQRHPGRNFLGLDIKGERIWRGSSRAAEMGLTNVGFVRMRAEELAAQFGPGELSEIWITFPDPRPRDRDIKRRLTSPRFLGLYEQLLTPGGLLHLKTDNEGLFEFTLETLAARPGTTIERLTRDLYAETDLEFTEAQAIQTNFEGKYRAIGVPIKYVQFRLT</sequence>
<dbReference type="InterPro" id="IPR003358">
    <property type="entry name" value="tRNA_(Gua-N-7)_MeTrfase_Trmb"/>
</dbReference>
<keyword evidence="6 7" id="KW-0819">tRNA processing</keyword>
<dbReference type="CDD" id="cd02440">
    <property type="entry name" value="AdoMet_MTases"/>
    <property type="match status" value="1"/>
</dbReference>
<evidence type="ECO:0000313" key="9">
    <source>
        <dbReference type="Proteomes" id="UP001501556"/>
    </source>
</evidence>
<comment type="pathway">
    <text evidence="7">tRNA modification; N(7)-methylguanine-tRNA biosynthesis.</text>
</comment>
<comment type="caution">
    <text evidence="8">The sequence shown here is derived from an EMBL/GenBank/DDBJ whole genome shotgun (WGS) entry which is preliminary data.</text>
</comment>
<reference evidence="9" key="1">
    <citation type="journal article" date="2019" name="Int. J. Syst. Evol. Microbiol.">
        <title>The Global Catalogue of Microorganisms (GCM) 10K type strain sequencing project: providing services to taxonomists for standard genome sequencing and annotation.</title>
        <authorList>
            <consortium name="The Broad Institute Genomics Platform"/>
            <consortium name="The Broad Institute Genome Sequencing Center for Infectious Disease"/>
            <person name="Wu L."/>
            <person name="Ma J."/>
        </authorList>
    </citation>
    <scope>NUCLEOTIDE SEQUENCE [LARGE SCALE GENOMIC DNA]</scope>
    <source>
        <strain evidence="9">JCM 17217</strain>
    </source>
</reference>
<dbReference type="Proteomes" id="UP001501556">
    <property type="component" value="Unassembled WGS sequence"/>
</dbReference>
<comment type="similarity">
    <text evidence="7">Belongs to the class I-like SAM-binding methyltransferase superfamily. TrmB family.</text>
</comment>
<dbReference type="EC" id="2.1.1.33" evidence="7"/>
<dbReference type="NCBIfam" id="TIGR00091">
    <property type="entry name" value="tRNA (guanosine(46)-N7)-methyltransferase TrmB"/>
    <property type="match status" value="1"/>
</dbReference>
<feature type="binding site" evidence="7">
    <location>
        <position position="139"/>
    </location>
    <ligand>
        <name>S-adenosyl-L-methionine</name>
        <dbReference type="ChEBI" id="CHEBI:59789"/>
    </ligand>
</feature>
<evidence type="ECO:0000256" key="3">
    <source>
        <dbReference type="ARBA" id="ARBA00022603"/>
    </source>
</evidence>
<evidence type="ECO:0000256" key="4">
    <source>
        <dbReference type="ARBA" id="ARBA00022679"/>
    </source>
</evidence>
<keyword evidence="4 7" id="KW-0808">Transferase</keyword>
<evidence type="ECO:0000256" key="2">
    <source>
        <dbReference type="ARBA" id="ARBA00003015"/>
    </source>
</evidence>
<evidence type="ECO:0000313" key="8">
    <source>
        <dbReference type="EMBL" id="GAA3986671.1"/>
    </source>
</evidence>
<keyword evidence="9" id="KW-1185">Reference proteome</keyword>
<dbReference type="NCBIfam" id="NF001080">
    <property type="entry name" value="PRK00121.2-2"/>
    <property type="match status" value="1"/>
</dbReference>
<feature type="binding site" evidence="7">
    <location>
        <position position="90"/>
    </location>
    <ligand>
        <name>S-adenosyl-L-methionine</name>
        <dbReference type="ChEBI" id="CHEBI:59789"/>
    </ligand>
</feature>
<evidence type="ECO:0000256" key="6">
    <source>
        <dbReference type="ARBA" id="ARBA00022694"/>
    </source>
</evidence>